<feature type="region of interest" description="Disordered" evidence="1">
    <location>
        <begin position="1"/>
        <end position="54"/>
    </location>
</feature>
<dbReference type="EMBL" id="CAOQHR010000004">
    <property type="protein sequence ID" value="CAI6333154.1"/>
    <property type="molecule type" value="Genomic_DNA"/>
</dbReference>
<name>A0A9W4XIG4_9PLEO</name>
<comment type="caution">
    <text evidence="2">The sequence shown here is derived from an EMBL/GenBank/DDBJ whole genome shotgun (WGS) entry which is preliminary data.</text>
</comment>
<dbReference type="AlphaFoldDB" id="A0A9W4XIG4"/>
<feature type="compositionally biased region" description="Basic and acidic residues" evidence="1">
    <location>
        <begin position="1"/>
        <end position="31"/>
    </location>
</feature>
<feature type="compositionally biased region" description="Polar residues" evidence="1">
    <location>
        <begin position="33"/>
        <end position="46"/>
    </location>
</feature>
<sequence>MRRNRGDKCSKGSRDEKPHLGGIGRKEDRRKSSNGTGHTHTQQESFFSRIGDSC</sequence>
<accession>A0A9W4XIG4</accession>
<evidence type="ECO:0000313" key="2">
    <source>
        <dbReference type="EMBL" id="CAI6333154.1"/>
    </source>
</evidence>
<reference evidence="2" key="1">
    <citation type="submission" date="2023-01" db="EMBL/GenBank/DDBJ databases">
        <authorList>
            <person name="Van Ghelder C."/>
            <person name="Rancurel C."/>
        </authorList>
    </citation>
    <scope>NUCLEOTIDE SEQUENCE</scope>
    <source>
        <strain evidence="2">CNCM I-4278</strain>
    </source>
</reference>
<keyword evidence="3" id="KW-1185">Reference proteome</keyword>
<organism evidence="2 3">
    <name type="scientific">Periconia digitata</name>
    <dbReference type="NCBI Taxonomy" id="1303443"/>
    <lineage>
        <taxon>Eukaryota</taxon>
        <taxon>Fungi</taxon>
        <taxon>Dikarya</taxon>
        <taxon>Ascomycota</taxon>
        <taxon>Pezizomycotina</taxon>
        <taxon>Dothideomycetes</taxon>
        <taxon>Pleosporomycetidae</taxon>
        <taxon>Pleosporales</taxon>
        <taxon>Massarineae</taxon>
        <taxon>Periconiaceae</taxon>
        <taxon>Periconia</taxon>
    </lineage>
</organism>
<gene>
    <name evidence="2" type="ORF">PDIGIT_LOCUS6190</name>
</gene>
<proteinExistence type="predicted"/>
<dbReference type="Proteomes" id="UP001152607">
    <property type="component" value="Unassembled WGS sequence"/>
</dbReference>
<protein>
    <submittedName>
        <fullName evidence="2">Uncharacterized protein</fullName>
    </submittedName>
</protein>
<evidence type="ECO:0000256" key="1">
    <source>
        <dbReference type="SAM" id="MobiDB-lite"/>
    </source>
</evidence>
<evidence type="ECO:0000313" key="3">
    <source>
        <dbReference type="Proteomes" id="UP001152607"/>
    </source>
</evidence>